<accession>A0AA42CR75</accession>
<gene>
    <name evidence="2" type="ORF">NEE01_14630</name>
</gene>
<dbReference type="Proteomes" id="UP001165565">
    <property type="component" value="Unassembled WGS sequence"/>
</dbReference>
<protein>
    <recommendedName>
        <fullName evidence="4">VTT domain-containing protein</fullName>
    </recommendedName>
</protein>
<feature type="transmembrane region" description="Helical" evidence="1">
    <location>
        <begin position="42"/>
        <end position="64"/>
    </location>
</feature>
<evidence type="ECO:0008006" key="4">
    <source>
        <dbReference type="Google" id="ProtNLM"/>
    </source>
</evidence>
<evidence type="ECO:0000313" key="2">
    <source>
        <dbReference type="EMBL" id="MCW6536014.1"/>
    </source>
</evidence>
<dbReference type="AlphaFoldDB" id="A0AA42CR75"/>
<keyword evidence="1" id="KW-1133">Transmembrane helix</keyword>
<name>A0AA42CR75_9SPHN</name>
<sequence length="197" mass="20911">MIAAVLLFLIVFGINLLPAFGPPTWSIIVFYGLNSDVPTAAIVVISAAAAASGRLALAHGFRYLRGRLPKRLKDNLEGAREALEHRRHGVIVGLGLFALSPLPSAQLFEAAGLAGIRLGGFTAAFFTGRLISYSIYAASAKTLRGTTLGDAFANSLTSPWGIALQVGMILLLAGLTQINWRKFAPHDDASEREGELP</sequence>
<feature type="transmembrane region" description="Helical" evidence="1">
    <location>
        <begin position="118"/>
        <end position="138"/>
    </location>
</feature>
<evidence type="ECO:0000313" key="3">
    <source>
        <dbReference type="Proteomes" id="UP001165565"/>
    </source>
</evidence>
<organism evidence="2 3">
    <name type="scientific">Sphingomonas lycopersici</name>
    <dbReference type="NCBI Taxonomy" id="2951807"/>
    <lineage>
        <taxon>Bacteria</taxon>
        <taxon>Pseudomonadati</taxon>
        <taxon>Pseudomonadota</taxon>
        <taxon>Alphaproteobacteria</taxon>
        <taxon>Sphingomonadales</taxon>
        <taxon>Sphingomonadaceae</taxon>
        <taxon>Sphingomonas</taxon>
    </lineage>
</organism>
<keyword evidence="1" id="KW-0472">Membrane</keyword>
<dbReference type="EMBL" id="JANFAV010000010">
    <property type="protein sequence ID" value="MCW6536014.1"/>
    <property type="molecule type" value="Genomic_DNA"/>
</dbReference>
<dbReference type="RefSeq" id="WP_179514867.1">
    <property type="nucleotide sequence ID" value="NZ_JANFAV010000010.1"/>
</dbReference>
<feature type="transmembrane region" description="Helical" evidence="1">
    <location>
        <begin position="158"/>
        <end position="176"/>
    </location>
</feature>
<reference evidence="2" key="1">
    <citation type="submission" date="2022-06" db="EMBL/GenBank/DDBJ databases">
        <title>Sphingomonas sp. nov. isolated from rhizosphere soil of tomato.</title>
        <authorList>
            <person name="Dong H."/>
            <person name="Gao R."/>
        </authorList>
    </citation>
    <scope>NUCLEOTIDE SEQUENCE</scope>
    <source>
        <strain evidence="2">MMSM24</strain>
    </source>
</reference>
<evidence type="ECO:0000256" key="1">
    <source>
        <dbReference type="SAM" id="Phobius"/>
    </source>
</evidence>
<keyword evidence="1" id="KW-0812">Transmembrane</keyword>
<comment type="caution">
    <text evidence="2">The sequence shown here is derived from an EMBL/GenBank/DDBJ whole genome shotgun (WGS) entry which is preliminary data.</text>
</comment>
<proteinExistence type="predicted"/>
<keyword evidence="3" id="KW-1185">Reference proteome</keyword>